<dbReference type="GO" id="GO:0033644">
    <property type="term" value="C:host cell membrane"/>
    <property type="evidence" value="ECO:0007669"/>
    <property type="project" value="UniProtKB-SubCell"/>
</dbReference>
<keyword evidence="3" id="KW-1043">Host membrane</keyword>
<dbReference type="Pfam" id="PF05707">
    <property type="entry name" value="Zot"/>
    <property type="match status" value="1"/>
</dbReference>
<evidence type="ECO:0000256" key="2">
    <source>
        <dbReference type="ARBA" id="ARBA00022692"/>
    </source>
</evidence>
<dbReference type="InterPro" id="IPR027417">
    <property type="entry name" value="P-loop_NTPase"/>
</dbReference>
<feature type="region of interest" description="Disordered" evidence="6">
    <location>
        <begin position="44"/>
        <end position="82"/>
    </location>
</feature>
<dbReference type="InterPro" id="IPR008900">
    <property type="entry name" value="Zot_N"/>
</dbReference>
<feature type="transmembrane region" description="Helical" evidence="7">
    <location>
        <begin position="300"/>
        <end position="319"/>
    </location>
</feature>
<accession>A0AAU8B2V6</accession>
<evidence type="ECO:0000259" key="8">
    <source>
        <dbReference type="Pfam" id="PF05707"/>
    </source>
</evidence>
<evidence type="ECO:0000256" key="1">
    <source>
        <dbReference type="ARBA" id="ARBA00004379"/>
    </source>
</evidence>
<evidence type="ECO:0000313" key="9">
    <source>
        <dbReference type="EMBL" id="XCD05893.1"/>
    </source>
</evidence>
<feature type="compositionally biased region" description="Low complexity" evidence="6">
    <location>
        <begin position="332"/>
        <end position="349"/>
    </location>
</feature>
<name>A0AAU8B2V6_9VIRU</name>
<keyword evidence="2 7" id="KW-0812">Transmembrane</keyword>
<feature type="region of interest" description="Disordered" evidence="6">
    <location>
        <begin position="329"/>
        <end position="349"/>
    </location>
</feature>
<comment type="subcellular location">
    <subcellularLocation>
        <location evidence="1">Host membrane</location>
        <topology evidence="1">Single-pass membrane protein</topology>
    </subcellularLocation>
</comment>
<evidence type="ECO:0000256" key="5">
    <source>
        <dbReference type="ARBA" id="ARBA00023136"/>
    </source>
</evidence>
<feature type="domain" description="Zona occludens toxin N-terminal" evidence="8">
    <location>
        <begin position="114"/>
        <end position="290"/>
    </location>
</feature>
<organism evidence="9">
    <name type="scientific">Dulem virus 50</name>
    <dbReference type="NCBI Taxonomy" id="3145761"/>
    <lineage>
        <taxon>Viruses</taxon>
        <taxon>Monodnaviria</taxon>
        <taxon>Loebvirae</taxon>
        <taxon>Hofneiviricota</taxon>
        <taxon>Faserviricetes</taxon>
        <taxon>Tubulavirales</taxon>
        <taxon>Inoviridae</taxon>
        <taxon>Inovirus</taxon>
    </lineage>
</organism>
<evidence type="ECO:0000256" key="7">
    <source>
        <dbReference type="SAM" id="Phobius"/>
    </source>
</evidence>
<keyword evidence="5 7" id="KW-0472">Membrane</keyword>
<evidence type="ECO:0000256" key="4">
    <source>
        <dbReference type="ARBA" id="ARBA00022989"/>
    </source>
</evidence>
<sequence length="503" mass="55210">MSVNICKDGFIVFINVYGYPLTLAHPKTLNRRVGGAFFPQPLPRGERGVWGRAPRDGRQKRTQAKTGNLSPTAGGGIPGARGGVPTATALVAGGHGKDRYTCTEAQKPKKEKNMIYLITGIPGSGKTLKMISDLMSRQDLKNRPLYLDGIPDVDGKTIPNLPVPEGETMQTWHKWAPTGAILVIDECQRVFRPRPSGSKVPDYVAELETHRHKGLDIFLLTQHPRLIDSNVRALVGHHCHIAKTNLGVRRMFEWERCGDPTLTKDVQAAVKSVYALDKKAFGVYKSAEEHTKIRTKLSRVVYAFPVVLAVLIGSAYYIYSSWSSRIDDKPHAQQQTQQAQQQPQNGAQAPIPETVQAAQAAAQGAGQYAPPEPQKVHLTAEDYKPRIEGQPHTAPLYDGLNKAVKTMPYPVGCVKNADRCTCYTEQGTAIKGFSKSQCLDFVENGIYNPYKQQQTVENQPPAVQEAQTETGQVLVMGSKSPQNLMYDGYAEKALSNQGAKVGI</sequence>
<evidence type="ECO:0000256" key="3">
    <source>
        <dbReference type="ARBA" id="ARBA00022870"/>
    </source>
</evidence>
<evidence type="ECO:0000256" key="6">
    <source>
        <dbReference type="SAM" id="MobiDB-lite"/>
    </source>
</evidence>
<keyword evidence="4 7" id="KW-1133">Transmembrane helix</keyword>
<proteinExistence type="predicted"/>
<protein>
    <submittedName>
        <fullName evidence="9">ZOT protein</fullName>
    </submittedName>
</protein>
<feature type="compositionally biased region" description="Basic and acidic residues" evidence="6">
    <location>
        <begin position="44"/>
        <end position="59"/>
    </location>
</feature>
<dbReference type="EMBL" id="PP511607">
    <property type="protein sequence ID" value="XCD05893.1"/>
    <property type="molecule type" value="Genomic_DNA"/>
</dbReference>
<reference evidence="9" key="1">
    <citation type="submission" date="2024-03" db="EMBL/GenBank/DDBJ databases">
        <title>Diverse circular DNA viruses in blood, oral, and fecal samples of captive lemurs.</title>
        <authorList>
            <person name="Paietta E.N."/>
            <person name="Kraberger S."/>
            <person name="Lund M.C."/>
            <person name="Custer J.M."/>
            <person name="Vargas K.M."/>
            <person name="Ehmke E.E."/>
            <person name="Yoder A.D."/>
            <person name="Varsani A."/>
        </authorList>
    </citation>
    <scope>NUCLEOTIDE SEQUENCE</scope>
    <source>
        <strain evidence="9">Duke_24SS_5</strain>
    </source>
</reference>
<feature type="compositionally biased region" description="Gly residues" evidence="6">
    <location>
        <begin position="73"/>
        <end position="82"/>
    </location>
</feature>
<dbReference type="Gene3D" id="3.40.50.300">
    <property type="entry name" value="P-loop containing nucleotide triphosphate hydrolases"/>
    <property type="match status" value="1"/>
</dbReference>
<dbReference type="SUPFAM" id="SSF52540">
    <property type="entry name" value="P-loop containing nucleoside triphosphate hydrolases"/>
    <property type="match status" value="1"/>
</dbReference>